<dbReference type="EMBL" id="CP109441">
    <property type="protein sequence ID" value="WUV46506.1"/>
    <property type="molecule type" value="Genomic_DNA"/>
</dbReference>
<dbReference type="Pfam" id="PF11578">
    <property type="entry name" value="DUF3237"/>
    <property type="match status" value="1"/>
</dbReference>
<evidence type="ECO:0000313" key="2">
    <source>
        <dbReference type="Proteomes" id="UP001432062"/>
    </source>
</evidence>
<dbReference type="PANTHER" id="PTHR37315">
    <property type="entry name" value="UPF0311 PROTEIN BLR7842"/>
    <property type="match status" value="1"/>
</dbReference>
<dbReference type="RefSeq" id="WP_329410284.1">
    <property type="nucleotide sequence ID" value="NZ_CP109441.1"/>
</dbReference>
<dbReference type="PANTHER" id="PTHR37315:SF1">
    <property type="entry name" value="UPF0311 PROTEIN BLR7842"/>
    <property type="match status" value="1"/>
</dbReference>
<reference evidence="1" key="1">
    <citation type="submission" date="2022-10" db="EMBL/GenBank/DDBJ databases">
        <title>The complete genomes of actinobacterial strains from the NBC collection.</title>
        <authorList>
            <person name="Joergensen T.S."/>
            <person name="Alvarez Arevalo M."/>
            <person name="Sterndorff E.B."/>
            <person name="Faurdal D."/>
            <person name="Vuksanovic O."/>
            <person name="Mourched A.-S."/>
            <person name="Charusanti P."/>
            <person name="Shaw S."/>
            <person name="Blin K."/>
            <person name="Weber T."/>
        </authorList>
    </citation>
    <scope>NUCLEOTIDE SEQUENCE</scope>
    <source>
        <strain evidence="1">NBC_01482</strain>
    </source>
</reference>
<sequence>MLTVVTSGQDIVLAPLAHAELVMSAPQIISGTSKGTRVVVELLSGRFDGRLAGTLTGGSSADWILVGSDGAASLDVRFLLQTDDDATIYVECRGRADLSPGAEGGPSMLAMTFEAGDPRYCWLNTCVALVRADAVGSSLRYVIYEVVAGSPGERRSVR</sequence>
<name>A0ABZ1YX94_9NOCA</name>
<protein>
    <submittedName>
        <fullName evidence="1">DUF3237 domain-containing protein</fullName>
    </submittedName>
</protein>
<keyword evidence="2" id="KW-1185">Reference proteome</keyword>
<dbReference type="Gene3D" id="2.40.160.20">
    <property type="match status" value="1"/>
</dbReference>
<organism evidence="1 2">
    <name type="scientific">Nocardia vinacea</name>
    <dbReference type="NCBI Taxonomy" id="96468"/>
    <lineage>
        <taxon>Bacteria</taxon>
        <taxon>Bacillati</taxon>
        <taxon>Actinomycetota</taxon>
        <taxon>Actinomycetes</taxon>
        <taxon>Mycobacteriales</taxon>
        <taxon>Nocardiaceae</taxon>
        <taxon>Nocardia</taxon>
    </lineage>
</organism>
<gene>
    <name evidence="1" type="ORF">OG563_47010</name>
</gene>
<evidence type="ECO:0000313" key="1">
    <source>
        <dbReference type="EMBL" id="WUV46506.1"/>
    </source>
</evidence>
<proteinExistence type="predicted"/>
<dbReference type="InterPro" id="IPR020915">
    <property type="entry name" value="UPF0311"/>
</dbReference>
<dbReference type="Proteomes" id="UP001432062">
    <property type="component" value="Chromosome"/>
</dbReference>
<accession>A0ABZ1YX94</accession>